<dbReference type="RefSeq" id="WP_121637971.1">
    <property type="nucleotide sequence ID" value="NZ_CP033065.1"/>
</dbReference>
<organism evidence="1 2">
    <name type="scientific">Pseudoalteromonas agarivorans</name>
    <dbReference type="NCBI Taxonomy" id="176102"/>
    <lineage>
        <taxon>Bacteria</taxon>
        <taxon>Pseudomonadati</taxon>
        <taxon>Pseudomonadota</taxon>
        <taxon>Gammaproteobacteria</taxon>
        <taxon>Alteromonadales</taxon>
        <taxon>Pseudoalteromonadaceae</taxon>
        <taxon>Pseudoalteromonas</taxon>
    </lineage>
</organism>
<accession>A0AAD0U0J8</accession>
<dbReference type="InterPro" id="IPR040807">
    <property type="entry name" value="DUF5522"/>
</dbReference>
<dbReference type="Pfam" id="PF17653">
    <property type="entry name" value="DUF5522"/>
    <property type="match status" value="1"/>
</dbReference>
<proteinExistence type="predicted"/>
<reference evidence="1 2" key="1">
    <citation type="submission" date="2018-10" db="EMBL/GenBank/DDBJ databases">
        <title>Complete Genome Sequence and Transcriptomic Profiles of a Marine Bacterium, Pseudoalteromonas agarivorans Hao 2018.</title>
        <authorList>
            <person name="Hao L."/>
        </authorList>
    </citation>
    <scope>NUCLEOTIDE SEQUENCE [LARGE SCALE GENOMIC DNA]</scope>
    <source>
        <strain evidence="1 2">Hao 2018</strain>
    </source>
</reference>
<evidence type="ECO:0000313" key="2">
    <source>
        <dbReference type="Proteomes" id="UP000279995"/>
    </source>
</evidence>
<sequence>MTRLNCSQCHTALSCNVNDINACWCNQLPAILPLKESATSCLCPQCTLNKINAYLAHIYTQPIKAQIEFAKKFRGNDNLIEGLDYTMQNGYMVFSKWFFLKRGTCCKNGCKNCPYS</sequence>
<dbReference type="AlphaFoldDB" id="A0AAD0U0J8"/>
<name>A0AAD0U0J8_9GAMM</name>
<dbReference type="Proteomes" id="UP000279995">
    <property type="component" value="Chromosome I"/>
</dbReference>
<dbReference type="PROSITE" id="PS51257">
    <property type="entry name" value="PROKAR_LIPOPROTEIN"/>
    <property type="match status" value="1"/>
</dbReference>
<evidence type="ECO:0000313" key="1">
    <source>
        <dbReference type="EMBL" id="AYM87667.1"/>
    </source>
</evidence>
<dbReference type="EMBL" id="CP033065">
    <property type="protein sequence ID" value="AYM87667.1"/>
    <property type="molecule type" value="Genomic_DNA"/>
</dbReference>
<evidence type="ECO:0008006" key="3">
    <source>
        <dbReference type="Google" id="ProtNLM"/>
    </source>
</evidence>
<protein>
    <recommendedName>
        <fullName evidence="3">Cysteine-rich CWC</fullName>
    </recommendedName>
</protein>
<gene>
    <name evidence="1" type="ORF">D9T18_13685</name>
</gene>